<organism evidence="3 4">
    <name type="scientific">Oryza sativa subsp. japonica</name>
    <name type="common">Rice</name>
    <dbReference type="NCBI Taxonomy" id="39947"/>
    <lineage>
        <taxon>Eukaryota</taxon>
        <taxon>Viridiplantae</taxon>
        <taxon>Streptophyta</taxon>
        <taxon>Embryophyta</taxon>
        <taxon>Tracheophyta</taxon>
        <taxon>Spermatophyta</taxon>
        <taxon>Magnoliopsida</taxon>
        <taxon>Liliopsida</taxon>
        <taxon>Poales</taxon>
        <taxon>Poaceae</taxon>
        <taxon>BOP clade</taxon>
        <taxon>Oryzoideae</taxon>
        <taxon>Oryzeae</taxon>
        <taxon>Oryzinae</taxon>
        <taxon>Oryza</taxon>
        <taxon>Oryza sativa</taxon>
    </lineage>
</organism>
<reference evidence="3" key="2">
    <citation type="submission" date="2002-02" db="EMBL/GenBank/DDBJ databases">
        <title>Oryza sativa nipponbare(GA3) genomic DNA, chromosome 6, BAC clone:OSJNBa0023I22.</title>
        <authorList>
            <person name="Sasaki T."/>
            <person name="Matsumoto T."/>
            <person name="Yamamoto K."/>
        </authorList>
    </citation>
    <scope>NUCLEOTIDE SEQUENCE</scope>
</reference>
<evidence type="ECO:0000313" key="4">
    <source>
        <dbReference type="Proteomes" id="UP000000763"/>
    </source>
</evidence>
<dbReference type="EMBL" id="AP004733">
    <property type="protein sequence ID" value="BAD37726.1"/>
    <property type="molecule type" value="Genomic_DNA"/>
</dbReference>
<name>Q67VU3_ORYSJ</name>
<accession>Q67VU3</accession>
<feature type="region of interest" description="Disordered" evidence="1">
    <location>
        <begin position="1"/>
        <end position="21"/>
    </location>
</feature>
<reference evidence="4" key="3">
    <citation type="journal article" date="2005" name="Nature">
        <title>The map-based sequence of the rice genome.</title>
        <authorList>
            <consortium name="International rice genome sequencing project (IRGSP)"/>
            <person name="Matsumoto T."/>
            <person name="Wu J."/>
            <person name="Kanamori H."/>
            <person name="Katayose Y."/>
            <person name="Fujisawa M."/>
            <person name="Namiki N."/>
            <person name="Mizuno H."/>
            <person name="Yamamoto K."/>
            <person name="Antonio B.A."/>
            <person name="Baba T."/>
            <person name="Sakata K."/>
            <person name="Nagamura Y."/>
            <person name="Aoki H."/>
            <person name="Arikawa K."/>
            <person name="Arita K."/>
            <person name="Bito T."/>
            <person name="Chiden Y."/>
            <person name="Fujitsuka N."/>
            <person name="Fukunaka R."/>
            <person name="Hamada M."/>
            <person name="Harada C."/>
            <person name="Hayashi A."/>
            <person name="Hijishita S."/>
            <person name="Honda M."/>
            <person name="Hosokawa S."/>
            <person name="Ichikawa Y."/>
            <person name="Idonuma A."/>
            <person name="Iijima M."/>
            <person name="Ikeda M."/>
            <person name="Ikeno M."/>
            <person name="Ito K."/>
            <person name="Ito S."/>
            <person name="Ito T."/>
            <person name="Ito Y."/>
            <person name="Ito Y."/>
            <person name="Iwabuchi A."/>
            <person name="Kamiya K."/>
            <person name="Karasawa W."/>
            <person name="Kurita K."/>
            <person name="Katagiri S."/>
            <person name="Kikuta A."/>
            <person name="Kobayashi H."/>
            <person name="Kobayashi N."/>
            <person name="Machita K."/>
            <person name="Maehara T."/>
            <person name="Masukawa M."/>
            <person name="Mizubayashi T."/>
            <person name="Mukai Y."/>
            <person name="Nagasaki H."/>
            <person name="Nagata Y."/>
            <person name="Naito S."/>
            <person name="Nakashima M."/>
            <person name="Nakama Y."/>
            <person name="Nakamichi Y."/>
            <person name="Nakamura M."/>
            <person name="Meguro A."/>
            <person name="Negishi M."/>
            <person name="Ohta I."/>
            <person name="Ohta T."/>
            <person name="Okamoto M."/>
            <person name="Ono N."/>
            <person name="Saji S."/>
            <person name="Sakaguchi M."/>
            <person name="Sakai K."/>
            <person name="Shibata M."/>
            <person name="Shimokawa T."/>
            <person name="Song J."/>
            <person name="Takazaki Y."/>
            <person name="Terasawa K."/>
            <person name="Tsugane M."/>
            <person name="Tsuji K."/>
            <person name="Ueda S."/>
            <person name="Waki K."/>
            <person name="Yamagata H."/>
            <person name="Yamamoto M."/>
            <person name="Yamamoto S."/>
            <person name="Yamane H."/>
            <person name="Yoshiki S."/>
            <person name="Yoshihara R."/>
            <person name="Yukawa K."/>
            <person name="Zhong H."/>
            <person name="Yano M."/>
            <person name="Yuan Q."/>
            <person name="Ouyang S."/>
            <person name="Liu J."/>
            <person name="Jones K.M."/>
            <person name="Gansberger K."/>
            <person name="Moffat K."/>
            <person name="Hill J."/>
            <person name="Bera J."/>
            <person name="Fadrosh D."/>
            <person name="Jin S."/>
            <person name="Johri S."/>
            <person name="Kim M."/>
            <person name="Overton L."/>
            <person name="Reardon M."/>
            <person name="Tsitrin T."/>
            <person name="Vuong H."/>
            <person name="Weaver B."/>
            <person name="Ciecko A."/>
            <person name="Tallon L."/>
            <person name="Jackson J."/>
            <person name="Pai G."/>
            <person name="Aken S.V."/>
            <person name="Utterback T."/>
            <person name="Reidmuller S."/>
            <person name="Feldblyum T."/>
            <person name="Hsiao J."/>
            <person name="Zismann V."/>
            <person name="Iobst S."/>
            <person name="de Vazeille A.R."/>
            <person name="Buell C.R."/>
            <person name="Ying K."/>
            <person name="Li Y."/>
            <person name="Lu T."/>
            <person name="Huang Y."/>
            <person name="Zhao Q."/>
            <person name="Feng Q."/>
            <person name="Zhang L."/>
            <person name="Zhu J."/>
            <person name="Weng Q."/>
            <person name="Mu J."/>
            <person name="Lu Y."/>
            <person name="Fan D."/>
            <person name="Liu Y."/>
            <person name="Guan J."/>
            <person name="Zhang Y."/>
            <person name="Yu S."/>
            <person name="Liu X."/>
            <person name="Zhang Y."/>
            <person name="Hong G."/>
            <person name="Han B."/>
            <person name="Choisne N."/>
            <person name="Demange N."/>
            <person name="Orjeda G."/>
            <person name="Samain S."/>
            <person name="Cattolico L."/>
            <person name="Pelletier E."/>
            <person name="Couloux A."/>
            <person name="Segurens B."/>
            <person name="Wincker P."/>
            <person name="D'Hont A."/>
            <person name="Scarpelli C."/>
            <person name="Weissenbach J."/>
            <person name="Salanoubat M."/>
            <person name="Quetier F."/>
            <person name="Yu Y."/>
            <person name="Kim H.R."/>
            <person name="Rambo T."/>
            <person name="Currie J."/>
            <person name="Collura K."/>
            <person name="Luo M."/>
            <person name="Yang T."/>
            <person name="Ammiraju J.S.S."/>
            <person name="Engler F."/>
            <person name="Soderlund C."/>
            <person name="Wing R.A."/>
            <person name="Palmer L.E."/>
            <person name="de la Bastide M."/>
            <person name="Spiegel L."/>
            <person name="Nascimento L."/>
            <person name="Zutavern T."/>
            <person name="O'Shaughnessy A."/>
            <person name="Dike S."/>
            <person name="Dedhia N."/>
            <person name="Preston R."/>
            <person name="Balija V."/>
            <person name="McCombie W.R."/>
            <person name="Chow T."/>
            <person name="Chen H."/>
            <person name="Chung M."/>
            <person name="Chen C."/>
            <person name="Shaw J."/>
            <person name="Wu H."/>
            <person name="Hsiao K."/>
            <person name="Chao Y."/>
            <person name="Chu M."/>
            <person name="Cheng C."/>
            <person name="Hour A."/>
            <person name="Lee P."/>
            <person name="Lin S."/>
            <person name="Lin Y."/>
            <person name="Liou J."/>
            <person name="Liu S."/>
            <person name="Hsing Y."/>
            <person name="Raghuvanshi S."/>
            <person name="Mohanty A."/>
            <person name="Bharti A.K."/>
            <person name="Gaur A."/>
            <person name="Gupta V."/>
            <person name="Kumar D."/>
            <person name="Ravi V."/>
            <person name="Vij S."/>
            <person name="Kapur A."/>
            <person name="Khurana P."/>
            <person name="Khurana P."/>
            <person name="Khurana J.P."/>
            <person name="Tyagi A.K."/>
            <person name="Gaikwad K."/>
            <person name="Singh A."/>
            <person name="Dalal V."/>
            <person name="Srivastava S."/>
            <person name="Dixit A."/>
            <person name="Pal A.K."/>
            <person name="Ghazi I.A."/>
            <person name="Yadav M."/>
            <person name="Pandit A."/>
            <person name="Bhargava A."/>
            <person name="Sureshbabu K."/>
            <person name="Batra K."/>
            <person name="Sharma T.R."/>
            <person name="Mohapatra T."/>
            <person name="Singh N.K."/>
            <person name="Messing J."/>
            <person name="Nelson A.B."/>
            <person name="Fuks G."/>
            <person name="Kavchok S."/>
            <person name="Keizer G."/>
            <person name="Linton E."/>
            <person name="Llaca V."/>
            <person name="Song R."/>
            <person name="Tanyolac B."/>
            <person name="Young S."/>
            <person name="Ho-Il K."/>
            <person name="Hahn J.H."/>
            <person name="Sangsakoo G."/>
            <person name="Vanavichit A."/>
            <person name="de Mattos Luiz.A.T."/>
            <person name="Zimmer P.D."/>
            <person name="Malone G."/>
            <person name="Dellagostin O."/>
            <person name="de Oliveira A.C."/>
            <person name="Bevan M."/>
            <person name="Bancroft I."/>
            <person name="Minx P."/>
            <person name="Cordum H."/>
            <person name="Wilson R."/>
            <person name="Cheng Z."/>
            <person name="Jin W."/>
            <person name="Jiang J."/>
            <person name="Leong S.A."/>
            <person name="Iwama H."/>
            <person name="Gojobori T."/>
            <person name="Itoh T."/>
            <person name="Niimura Y."/>
            <person name="Fujii Y."/>
            <person name="Habara T."/>
            <person name="Sakai H."/>
            <person name="Sato Y."/>
            <person name="Wilson G."/>
            <person name="Kumar K."/>
            <person name="McCouch S."/>
            <person name="Juretic N."/>
            <person name="Hoen D."/>
            <person name="Wright S."/>
            <person name="Bruskiewich R."/>
            <person name="Bureau T."/>
            <person name="Miyao A."/>
            <person name="Hirochika H."/>
            <person name="Nishikawa T."/>
            <person name="Kadowaki K."/>
            <person name="Sugiura M."/>
            <person name="Burr B."/>
            <person name="Sasaki T."/>
        </authorList>
    </citation>
    <scope>NUCLEOTIDE SEQUENCE [LARGE SCALE GENOMIC DNA]</scope>
    <source>
        <strain evidence="4">cv. Nipponbare</strain>
    </source>
</reference>
<evidence type="ECO:0000256" key="1">
    <source>
        <dbReference type="SAM" id="MobiDB-lite"/>
    </source>
</evidence>
<gene>
    <name evidence="3" type="ORF">OSJNBa0023I22.26</name>
    <name evidence="2" type="ORF">P0530H05.41</name>
</gene>
<dbReference type="EMBL" id="AP003541">
    <property type="protein sequence ID" value="BAD37401.1"/>
    <property type="molecule type" value="Genomic_DNA"/>
</dbReference>
<feature type="region of interest" description="Disordered" evidence="1">
    <location>
        <begin position="45"/>
        <end position="78"/>
    </location>
</feature>
<dbReference type="AlphaFoldDB" id="Q67VU3"/>
<sequence>MQKSFFVSTPPQPKSGTGSGLRPRQILWLAASPLHAKTAVLPGFGASPPPSRRVARFPVTCSGGGEAGERREGRRRPRARVRLCRRRGGGEEGRVTMAGGQGSPPVARVRTTGLIQLFKTSVCKNHFFLDGPFKISASKDKGIFTYGTLNSPTCKNTPKDSHSIFLFSTPLSPITPTPLLPSRLSLSLSPFTPLPHSSPHLLSSLLPLDSRLRRRRWASAAASSSSPTLHLSFSSLLRAVEESGIGG</sequence>
<reference evidence="4" key="4">
    <citation type="journal article" date="2008" name="Nucleic Acids Res.">
        <title>The rice annotation project database (RAP-DB): 2008 update.</title>
        <authorList>
            <consortium name="The rice annotation project (RAP)"/>
        </authorList>
    </citation>
    <scope>GENOME REANNOTATION</scope>
    <source>
        <strain evidence="4">cv. Nipponbare</strain>
    </source>
</reference>
<reference evidence="2" key="1">
    <citation type="submission" date="2001-04" db="EMBL/GenBank/DDBJ databases">
        <title>Oryza sativa nipponbare(GA3) genomic DNA, chromosome 6, PAC clone:P0530H05.</title>
        <authorList>
            <person name="Sasaki T."/>
            <person name="Matsumoto T."/>
            <person name="Yamamoto K."/>
        </authorList>
    </citation>
    <scope>NUCLEOTIDE SEQUENCE</scope>
</reference>
<evidence type="ECO:0000313" key="3">
    <source>
        <dbReference type="EMBL" id="BAD37726.1"/>
    </source>
</evidence>
<evidence type="ECO:0000313" key="2">
    <source>
        <dbReference type="EMBL" id="BAD37401.1"/>
    </source>
</evidence>
<protein>
    <submittedName>
        <fullName evidence="3">Uncharacterized protein</fullName>
    </submittedName>
</protein>
<proteinExistence type="predicted"/>
<dbReference type="Proteomes" id="UP000000763">
    <property type="component" value="Chromosome 6"/>
</dbReference>